<keyword evidence="3" id="KW-0597">Phosphoprotein</keyword>
<reference evidence="9" key="1">
    <citation type="submission" date="2019-12" db="EMBL/GenBank/DDBJ databases">
        <title>High-Quality draft genome sequences of three cyanobacteria isolated from the limestone walls of the Old Cathedral of Coimbra.</title>
        <authorList>
            <person name="Tiago I."/>
            <person name="Soares F."/>
            <person name="Portugal A."/>
        </authorList>
    </citation>
    <scope>NUCLEOTIDE SEQUENCE [LARGE SCALE GENOMIC DNA]</scope>
    <source>
        <strain evidence="9">C</strain>
    </source>
</reference>
<dbReference type="Gene3D" id="3.30.565.10">
    <property type="entry name" value="Histidine kinase-like ATPase, C-terminal domain"/>
    <property type="match status" value="1"/>
</dbReference>
<dbReference type="Gene3D" id="3.40.50.2300">
    <property type="match status" value="1"/>
</dbReference>
<dbReference type="SUPFAM" id="SSF52172">
    <property type="entry name" value="CheY-like"/>
    <property type="match status" value="1"/>
</dbReference>
<sequence length="853" mass="94780">MSSEHTTLADFVQKTWTLAATTSLAETLQIVQQWQIHTPDAPSTDRVVVVDAQQKAFGLLSIAQLLAKVCLADRQTHHQEPIQILAQGLLHPIWPLSVNLTPLEVWHQWQVLPDVTELTWGVIHPDSEEFLGLLDLSRLQQSFTAVELGYPATNSHQIATWTPQVLNALVGLFEQLPTPLLLQTTRGEVITRNLAWRQQVDPMISPSQIAQTNPQTFSPASPHFWGRCHRGDLPNSLVCTYSLQDGQEQIWQFHKVPVALLNPTETSHSPRQLEDGSISEISSVAPESTELWITQAQDVTDTHHLVPELEAKNADLMLLNSLNEDFLAELSHDIKTPLTALVGLSNVLQEKRLGTLSQRQTKYLQLIYQKSQQLLLIMNDLLDLTQIRTQRLMLHPETVEIESLCQDAITQALRRHSLEQGTPHPPDLVIPVNIDPELTDVVADPSRLRQSLVLLLCQSLGLITASDQIGLQVKNWGRWVAWTVWDTGMGIPSAQQHLIFQTPVVFEASPTKLYQTRLGFILARRLAQLQGGDVTFLSTPQQPNHMTLLLPAKLPQAISQNADPGNACLVLVIAAMPALITELHQILGELDAQLVVARSGPEALEKSRQLLPQLIFLHLPLPYISGWDVLTLLKRDTITRSIPVVIIGDVPDFQRTRLEISESLSLPLQPEAVQGSLRRLGLITTAASESAQHPSASVSEMAGTKGLESTLDPESAMTILHLEDLTSPQDQSAWHHEAQVSHYLHRQGCRVIAATDIEQAELLATIWRPQVVLYTSPHPQLIATLERHSPLSQLPFVVLHTEVIQQLDPSLRLNVFLVPLAEGWEHASTRASANLLLETVKAAADLLTLQSQE</sequence>
<keyword evidence="4" id="KW-0418">Kinase</keyword>
<dbReference type="InterPro" id="IPR036890">
    <property type="entry name" value="HATPase_C_sf"/>
</dbReference>
<evidence type="ECO:0000256" key="6">
    <source>
        <dbReference type="PROSITE-ProRule" id="PRU00169"/>
    </source>
</evidence>
<evidence type="ECO:0000259" key="8">
    <source>
        <dbReference type="PROSITE" id="PS50110"/>
    </source>
</evidence>
<evidence type="ECO:0000313" key="10">
    <source>
        <dbReference type="Proteomes" id="UP000607397"/>
    </source>
</evidence>
<dbReference type="SUPFAM" id="SSF47384">
    <property type="entry name" value="Homodimeric domain of signal transducing histidine kinase"/>
    <property type="match status" value="1"/>
</dbReference>
<dbReference type="SMART" id="SM00388">
    <property type="entry name" value="HisKA"/>
    <property type="match status" value="1"/>
</dbReference>
<dbReference type="InterPro" id="IPR001789">
    <property type="entry name" value="Sig_transdc_resp-reg_receiver"/>
</dbReference>
<dbReference type="InterPro" id="IPR011006">
    <property type="entry name" value="CheY-like_superfamily"/>
</dbReference>
<dbReference type="EC" id="2.7.13.3" evidence="2"/>
<gene>
    <name evidence="9" type="ORF">GS597_14615</name>
</gene>
<dbReference type="EMBL" id="WVIC01000031">
    <property type="protein sequence ID" value="NCJ07719.1"/>
    <property type="molecule type" value="Genomic_DNA"/>
</dbReference>
<keyword evidence="10" id="KW-1185">Reference proteome</keyword>
<keyword evidence="4" id="KW-0808">Transferase</keyword>
<dbReference type="PANTHER" id="PTHR43547:SF2">
    <property type="entry name" value="HYBRID SIGNAL TRANSDUCTION HISTIDINE KINASE C"/>
    <property type="match status" value="1"/>
</dbReference>
<comment type="caution">
    <text evidence="9">The sequence shown here is derived from an EMBL/GenBank/DDBJ whole genome shotgun (WGS) entry which is preliminary data.</text>
</comment>
<comment type="catalytic activity">
    <reaction evidence="1">
        <text>ATP + protein L-histidine = ADP + protein N-phospho-L-histidine.</text>
        <dbReference type="EC" id="2.7.13.3"/>
    </reaction>
</comment>
<dbReference type="PROSITE" id="PS50109">
    <property type="entry name" value="HIS_KIN"/>
    <property type="match status" value="1"/>
</dbReference>
<accession>A0A8K2A8Z7</accession>
<feature type="domain" description="Histidine kinase" evidence="7">
    <location>
        <begin position="329"/>
        <end position="554"/>
    </location>
</feature>
<dbReference type="PROSITE" id="PS50110">
    <property type="entry name" value="RESPONSE_REGULATORY"/>
    <property type="match status" value="1"/>
</dbReference>
<comment type="caution">
    <text evidence="6">Lacks conserved residue(s) required for the propagation of feature annotation.</text>
</comment>
<dbReference type="SUPFAM" id="SSF55874">
    <property type="entry name" value="ATPase domain of HSP90 chaperone/DNA topoisomerase II/histidine kinase"/>
    <property type="match status" value="1"/>
</dbReference>
<keyword evidence="5" id="KW-0902">Two-component regulatory system</keyword>
<dbReference type="Proteomes" id="UP000607397">
    <property type="component" value="Unassembled WGS sequence"/>
</dbReference>
<proteinExistence type="predicted"/>
<evidence type="ECO:0000256" key="2">
    <source>
        <dbReference type="ARBA" id="ARBA00012438"/>
    </source>
</evidence>
<organism evidence="9 10">
    <name type="scientific">Petrachloros mirabilis ULC683</name>
    <dbReference type="NCBI Taxonomy" id="2781853"/>
    <lineage>
        <taxon>Bacteria</taxon>
        <taxon>Bacillati</taxon>
        <taxon>Cyanobacteriota</taxon>
        <taxon>Cyanophyceae</taxon>
        <taxon>Synechococcales</taxon>
        <taxon>Petrachlorosaceae</taxon>
        <taxon>Petrachloros</taxon>
        <taxon>Petrachloros mirabilis</taxon>
    </lineage>
</organism>
<dbReference type="InterPro" id="IPR036097">
    <property type="entry name" value="HisK_dim/P_sf"/>
</dbReference>
<evidence type="ECO:0000256" key="4">
    <source>
        <dbReference type="ARBA" id="ARBA00022777"/>
    </source>
</evidence>
<feature type="domain" description="Response regulatory" evidence="8">
    <location>
        <begin position="569"/>
        <end position="681"/>
    </location>
</feature>
<dbReference type="GO" id="GO:0000155">
    <property type="term" value="F:phosphorelay sensor kinase activity"/>
    <property type="evidence" value="ECO:0007669"/>
    <property type="project" value="InterPro"/>
</dbReference>
<dbReference type="RefSeq" id="WP_161826196.1">
    <property type="nucleotide sequence ID" value="NZ_WVIC01000031.1"/>
</dbReference>
<name>A0A8K2A8Z7_9CYAN</name>
<evidence type="ECO:0000259" key="7">
    <source>
        <dbReference type="PROSITE" id="PS50109"/>
    </source>
</evidence>
<evidence type="ECO:0000256" key="1">
    <source>
        <dbReference type="ARBA" id="ARBA00000085"/>
    </source>
</evidence>
<dbReference type="Pfam" id="PF00512">
    <property type="entry name" value="HisKA"/>
    <property type="match status" value="1"/>
</dbReference>
<dbReference type="Gene3D" id="1.10.287.130">
    <property type="match status" value="1"/>
</dbReference>
<evidence type="ECO:0000313" key="9">
    <source>
        <dbReference type="EMBL" id="NCJ07719.1"/>
    </source>
</evidence>
<dbReference type="PANTHER" id="PTHR43547">
    <property type="entry name" value="TWO-COMPONENT HISTIDINE KINASE"/>
    <property type="match status" value="1"/>
</dbReference>
<dbReference type="InterPro" id="IPR005467">
    <property type="entry name" value="His_kinase_dom"/>
</dbReference>
<dbReference type="CDD" id="cd00082">
    <property type="entry name" value="HisKA"/>
    <property type="match status" value="1"/>
</dbReference>
<dbReference type="InterPro" id="IPR003661">
    <property type="entry name" value="HisK_dim/P_dom"/>
</dbReference>
<dbReference type="AlphaFoldDB" id="A0A8K2A8Z7"/>
<dbReference type="InterPro" id="IPR003594">
    <property type="entry name" value="HATPase_dom"/>
</dbReference>
<evidence type="ECO:0000256" key="5">
    <source>
        <dbReference type="ARBA" id="ARBA00023012"/>
    </source>
</evidence>
<dbReference type="Pfam" id="PF02518">
    <property type="entry name" value="HATPase_c"/>
    <property type="match status" value="1"/>
</dbReference>
<protein>
    <recommendedName>
        <fullName evidence="2">histidine kinase</fullName>
        <ecNumber evidence="2">2.7.13.3</ecNumber>
    </recommendedName>
</protein>
<evidence type="ECO:0000256" key="3">
    <source>
        <dbReference type="ARBA" id="ARBA00022553"/>
    </source>
</evidence>